<evidence type="ECO:0000313" key="3">
    <source>
        <dbReference type="EMBL" id="SNS07063.1"/>
    </source>
</evidence>
<dbReference type="AlphaFoldDB" id="A0A239BJ23"/>
<evidence type="ECO:0000259" key="2">
    <source>
        <dbReference type="PROSITE" id="PS50990"/>
    </source>
</evidence>
<dbReference type="Gene3D" id="3.90.70.10">
    <property type="entry name" value="Cysteine proteinases"/>
    <property type="match status" value="1"/>
</dbReference>
<dbReference type="Proteomes" id="UP000198324">
    <property type="component" value="Unassembled WGS sequence"/>
</dbReference>
<dbReference type="EMBL" id="FZOC01000005">
    <property type="protein sequence ID" value="SNS07063.1"/>
    <property type="molecule type" value="Genomic_DNA"/>
</dbReference>
<sequence length="204" mass="21222">MEHNRPTRAAGPPLWAALAFPAALAALLLAAVALSACARPPAGFAPPPGRGQVPGVPFHAQEDHQCGPASLAMVLNHLGDPATPQEISRAVYRADLRGSLSLDLVLYARGRGHSARFSKGAAEDIAKAVNAGIPPLVMVDEGLGGIRVPHFMVVTGYDAEGVIANSGRRQGVRLSWGAFLSVWEGAARWMLLVTPGQGAAKEGM</sequence>
<accession>A0A239BJ23</accession>
<dbReference type="RefSeq" id="WP_089274771.1">
    <property type="nucleotide sequence ID" value="NZ_FZOC01000005.1"/>
</dbReference>
<name>A0A239BJ23_9BACT</name>
<dbReference type="GO" id="GO:0006508">
    <property type="term" value="P:proteolysis"/>
    <property type="evidence" value="ECO:0007669"/>
    <property type="project" value="InterPro"/>
</dbReference>
<dbReference type="GO" id="GO:0008233">
    <property type="term" value="F:peptidase activity"/>
    <property type="evidence" value="ECO:0007669"/>
    <property type="project" value="InterPro"/>
</dbReference>
<dbReference type="InterPro" id="IPR005074">
    <property type="entry name" value="Peptidase_C39"/>
</dbReference>
<dbReference type="Pfam" id="PF13529">
    <property type="entry name" value="Peptidase_C39_2"/>
    <property type="match status" value="1"/>
</dbReference>
<evidence type="ECO:0000256" key="1">
    <source>
        <dbReference type="SAM" id="SignalP"/>
    </source>
</evidence>
<feature type="chain" id="PRO_5013099606" evidence="1">
    <location>
        <begin position="39"/>
        <end position="204"/>
    </location>
</feature>
<reference evidence="3 4" key="1">
    <citation type="submission" date="2017-06" db="EMBL/GenBank/DDBJ databases">
        <authorList>
            <person name="Kim H.J."/>
            <person name="Triplett B.A."/>
        </authorList>
    </citation>
    <scope>NUCLEOTIDE SEQUENCE [LARGE SCALE GENOMIC DNA]</scope>
    <source>
        <strain evidence="3 4">DSM 13116</strain>
    </source>
</reference>
<dbReference type="PROSITE" id="PS50990">
    <property type="entry name" value="PEPTIDASE_C39"/>
    <property type="match status" value="1"/>
</dbReference>
<feature type="domain" description="Peptidase C39" evidence="2">
    <location>
        <begin position="59"/>
        <end position="190"/>
    </location>
</feature>
<dbReference type="InterPro" id="IPR039564">
    <property type="entry name" value="Peptidase_C39-like"/>
</dbReference>
<protein>
    <submittedName>
        <fullName evidence="3">Peptidase_C39 like family protein</fullName>
    </submittedName>
</protein>
<dbReference type="GO" id="GO:0016020">
    <property type="term" value="C:membrane"/>
    <property type="evidence" value="ECO:0007669"/>
    <property type="project" value="InterPro"/>
</dbReference>
<dbReference type="GO" id="GO:0005524">
    <property type="term" value="F:ATP binding"/>
    <property type="evidence" value="ECO:0007669"/>
    <property type="project" value="InterPro"/>
</dbReference>
<keyword evidence="1" id="KW-0732">Signal</keyword>
<proteinExistence type="predicted"/>
<dbReference type="OrthoDB" id="9814129at2"/>
<evidence type="ECO:0000313" key="4">
    <source>
        <dbReference type="Proteomes" id="UP000198324"/>
    </source>
</evidence>
<feature type="signal peptide" evidence="1">
    <location>
        <begin position="1"/>
        <end position="38"/>
    </location>
</feature>
<keyword evidence="4" id="KW-1185">Reference proteome</keyword>
<gene>
    <name evidence="3" type="ORF">SAMN04488503_2564</name>
</gene>
<organism evidence="3 4">
    <name type="scientific">Humidesulfovibrio mexicanus</name>
    <dbReference type="NCBI Taxonomy" id="147047"/>
    <lineage>
        <taxon>Bacteria</taxon>
        <taxon>Pseudomonadati</taxon>
        <taxon>Thermodesulfobacteriota</taxon>
        <taxon>Desulfovibrionia</taxon>
        <taxon>Desulfovibrionales</taxon>
        <taxon>Desulfovibrionaceae</taxon>
        <taxon>Humidesulfovibrio</taxon>
    </lineage>
</organism>